<sequence>MLRPDGVLGPLVLHGRGRDLRTGPGGVAEVLAEATTRLDVAFLDGRKVTRLTSDPRLPALQELIGVPAAGGFRARLGEAAAQERDARSLLHLLLDDVPGAALVSGYSVGSATEHQNIDVSARSSYRPKPDQCSGFRSGGTIMIEIGRGGRAPVVTGPPAPALDDPADPHAWHALDPLPPHGMRRVRRLDVVPEEGVVTVDSYFRDSHLGEDGRESVIHEYEVRAVVEPDRWRVLKASATPRVLPWQECPAAADSAGRLVGRSLLDVRQEVRTDFRGISTCTHLNDQLRSLADVVALAGAVH</sequence>
<name>A0AAU1M1R2_9ACTN</name>
<proteinExistence type="predicted"/>
<reference evidence="1" key="1">
    <citation type="submission" date="2022-10" db="EMBL/GenBank/DDBJ databases">
        <title>The complete genomes of actinobacterial strains from the NBC collection.</title>
        <authorList>
            <person name="Joergensen T.S."/>
            <person name="Alvarez Arevalo M."/>
            <person name="Sterndorff E.B."/>
            <person name="Faurdal D."/>
            <person name="Vuksanovic O."/>
            <person name="Mourched A.-S."/>
            <person name="Charusanti P."/>
            <person name="Shaw S."/>
            <person name="Blin K."/>
            <person name="Weber T."/>
        </authorList>
    </citation>
    <scope>NUCLEOTIDE SEQUENCE</scope>
    <source>
        <strain evidence="1">NBC_00148</strain>
    </source>
</reference>
<dbReference type="Pfam" id="PF11136">
    <property type="entry name" value="DUF2889"/>
    <property type="match status" value="1"/>
</dbReference>
<dbReference type="InterPro" id="IPR021312">
    <property type="entry name" value="DUF2889"/>
</dbReference>
<dbReference type="AlphaFoldDB" id="A0AAU1M1R2"/>
<accession>A0AAU1M1R2</accession>
<organism evidence="1">
    <name type="scientific">Streptomyces sp. NBC_00148</name>
    <dbReference type="NCBI Taxonomy" id="2903626"/>
    <lineage>
        <taxon>Bacteria</taxon>
        <taxon>Bacillati</taxon>
        <taxon>Actinomycetota</taxon>
        <taxon>Actinomycetes</taxon>
        <taxon>Kitasatosporales</taxon>
        <taxon>Streptomycetaceae</taxon>
        <taxon>Streptomyces</taxon>
    </lineage>
</organism>
<evidence type="ECO:0000313" key="1">
    <source>
        <dbReference type="EMBL" id="WTQ77723.1"/>
    </source>
</evidence>
<protein>
    <submittedName>
        <fullName evidence="1">DUF2889 domain-containing protein</fullName>
    </submittedName>
</protein>
<dbReference type="EMBL" id="CP108169">
    <property type="protein sequence ID" value="WTQ77723.1"/>
    <property type="molecule type" value="Genomic_DNA"/>
</dbReference>
<gene>
    <name evidence="1" type="ORF">OG222_33325</name>
</gene>